<name>A0A1Y6J419_9VIBR</name>
<comment type="similarity">
    <text evidence="1">Belongs to the cytochrome b562 family.</text>
</comment>
<dbReference type="GO" id="GO:0020037">
    <property type="term" value="F:heme binding"/>
    <property type="evidence" value="ECO:0007669"/>
    <property type="project" value="InterPro"/>
</dbReference>
<evidence type="ECO:0000313" key="7">
    <source>
        <dbReference type="Proteomes" id="UP001283366"/>
    </source>
</evidence>
<dbReference type="GO" id="GO:0009055">
    <property type="term" value="F:electron transfer activity"/>
    <property type="evidence" value="ECO:0007669"/>
    <property type="project" value="InterPro"/>
</dbReference>
<evidence type="ECO:0000256" key="1">
    <source>
        <dbReference type="ARBA" id="ARBA00005523"/>
    </source>
</evidence>
<dbReference type="Proteomes" id="UP001283366">
    <property type="component" value="Unassembled WGS sequence"/>
</dbReference>
<dbReference type="SUPFAM" id="SSF47175">
    <property type="entry name" value="Cytochromes"/>
    <property type="match status" value="1"/>
</dbReference>
<dbReference type="EMBL" id="JAWRCO010000002">
    <property type="protein sequence ID" value="MDW6005341.1"/>
    <property type="molecule type" value="Genomic_DNA"/>
</dbReference>
<evidence type="ECO:0000313" key="6">
    <source>
        <dbReference type="Proteomes" id="UP000196125"/>
    </source>
</evidence>
<accession>A0A1Y6J419</accession>
<keyword evidence="2 3" id="KW-0732">Signal</keyword>
<dbReference type="Proteomes" id="UP000196125">
    <property type="component" value="Unassembled WGS sequence"/>
</dbReference>
<dbReference type="GO" id="GO:0005506">
    <property type="term" value="F:iron ion binding"/>
    <property type="evidence" value="ECO:0007669"/>
    <property type="project" value="InterPro"/>
</dbReference>
<dbReference type="Pfam" id="PF07361">
    <property type="entry name" value="Cytochrom_B562"/>
    <property type="match status" value="1"/>
</dbReference>
<gene>
    <name evidence="4" type="ORF">SBX37_20955</name>
    <name evidence="5" type="ORF">VIM7927_04416</name>
</gene>
<reference evidence="5 6" key="1">
    <citation type="submission" date="2017-05" db="EMBL/GenBank/DDBJ databases">
        <authorList>
            <person name="Song R."/>
            <person name="Chenine A.L."/>
            <person name="Ruprecht R.M."/>
        </authorList>
    </citation>
    <scope>NUCLEOTIDE SEQUENCE [LARGE SCALE GENOMIC DNA]</scope>
    <source>
        <strain evidence="5 6">CECT 7927</strain>
    </source>
</reference>
<dbReference type="Gene3D" id="1.20.120.10">
    <property type="entry name" value="Cytochrome c/b562"/>
    <property type="match status" value="1"/>
</dbReference>
<evidence type="ECO:0000313" key="4">
    <source>
        <dbReference type="EMBL" id="MDW6005341.1"/>
    </source>
</evidence>
<dbReference type="GO" id="GO:0022900">
    <property type="term" value="P:electron transport chain"/>
    <property type="evidence" value="ECO:0007669"/>
    <property type="project" value="InterPro"/>
</dbReference>
<protein>
    <submittedName>
        <fullName evidence="5">Cytochrome b562</fullName>
    </submittedName>
</protein>
<feature type="signal peptide" evidence="3">
    <location>
        <begin position="1"/>
        <end position="21"/>
    </location>
</feature>
<evidence type="ECO:0000313" key="5">
    <source>
        <dbReference type="EMBL" id="SMS03053.1"/>
    </source>
</evidence>
<keyword evidence="7" id="KW-1185">Reference proteome</keyword>
<dbReference type="EMBL" id="FXXI01000017">
    <property type="protein sequence ID" value="SMS03053.1"/>
    <property type="molecule type" value="Genomic_DNA"/>
</dbReference>
<dbReference type="InterPro" id="IPR009155">
    <property type="entry name" value="Cyt_b562"/>
</dbReference>
<proteinExistence type="inferred from homology"/>
<dbReference type="AlphaFoldDB" id="A0A1Y6J419"/>
<reference evidence="4 7" key="2">
    <citation type="submission" date="2023-11" db="EMBL/GenBank/DDBJ databases">
        <title>Plant-associative lifestyle of Vibrio porteresiae and its evolutionary dynamics.</title>
        <authorList>
            <person name="Rameshkumar N."/>
            <person name="Kirti K."/>
        </authorList>
    </citation>
    <scope>NUCLEOTIDE SEQUENCE [LARGE SCALE GENOMIC DNA]</scope>
    <source>
        <strain evidence="4 7">MSSRF38</strain>
    </source>
</reference>
<sequence>MLKKVTTALMVICFSSVLAHADGLKSSMKQMKKAFRDAAESSNVEEMKGAMTRLDQIVGSLDQGEYDGDQAAVYKEGIQKLSVAIAQVESQLDQGNLQGAKDELKKVDGLRSEYHHKVKD</sequence>
<dbReference type="GO" id="GO:0042597">
    <property type="term" value="C:periplasmic space"/>
    <property type="evidence" value="ECO:0007669"/>
    <property type="project" value="InterPro"/>
</dbReference>
<organism evidence="5 6">
    <name type="scientific">Vibrio mangrovi</name>
    <dbReference type="NCBI Taxonomy" id="474394"/>
    <lineage>
        <taxon>Bacteria</taxon>
        <taxon>Pseudomonadati</taxon>
        <taxon>Pseudomonadota</taxon>
        <taxon>Gammaproteobacteria</taxon>
        <taxon>Vibrionales</taxon>
        <taxon>Vibrionaceae</taxon>
        <taxon>Vibrio</taxon>
    </lineage>
</organism>
<feature type="chain" id="PRO_5012057208" evidence="3">
    <location>
        <begin position="22"/>
        <end position="120"/>
    </location>
</feature>
<evidence type="ECO:0000256" key="3">
    <source>
        <dbReference type="SAM" id="SignalP"/>
    </source>
</evidence>
<dbReference type="OrthoDB" id="5917034at2"/>
<evidence type="ECO:0000256" key="2">
    <source>
        <dbReference type="ARBA" id="ARBA00022729"/>
    </source>
</evidence>
<dbReference type="InterPro" id="IPR010980">
    <property type="entry name" value="Cyt_c/b562"/>
</dbReference>
<dbReference type="RefSeq" id="WP_087483044.1">
    <property type="nucleotide sequence ID" value="NZ_AP024884.1"/>
</dbReference>